<comment type="caution">
    <text evidence="4">The sequence shown here is derived from an EMBL/GenBank/DDBJ whole genome shotgun (WGS) entry which is preliminary data.</text>
</comment>
<dbReference type="Pfam" id="PF01370">
    <property type="entry name" value="Epimerase"/>
    <property type="match status" value="1"/>
</dbReference>
<keyword evidence="1" id="KW-0560">Oxidoreductase</keyword>
<proteinExistence type="inferred from homology"/>
<dbReference type="InterPro" id="IPR036291">
    <property type="entry name" value="NAD(P)-bd_dom_sf"/>
</dbReference>
<evidence type="ECO:0000256" key="2">
    <source>
        <dbReference type="ARBA" id="ARBA00023445"/>
    </source>
</evidence>
<gene>
    <name evidence="4" type="ORF">SPI_03921</name>
</gene>
<evidence type="ECO:0000259" key="3">
    <source>
        <dbReference type="Pfam" id="PF01370"/>
    </source>
</evidence>
<dbReference type="STRING" id="1081102.A0A167WGF3"/>
<evidence type="ECO:0000313" key="5">
    <source>
        <dbReference type="Proteomes" id="UP000076874"/>
    </source>
</evidence>
<evidence type="ECO:0000313" key="4">
    <source>
        <dbReference type="EMBL" id="OAA63758.1"/>
    </source>
</evidence>
<organism evidence="4 5">
    <name type="scientific">Niveomyces insectorum RCEF 264</name>
    <dbReference type="NCBI Taxonomy" id="1081102"/>
    <lineage>
        <taxon>Eukaryota</taxon>
        <taxon>Fungi</taxon>
        <taxon>Dikarya</taxon>
        <taxon>Ascomycota</taxon>
        <taxon>Pezizomycotina</taxon>
        <taxon>Sordariomycetes</taxon>
        <taxon>Hypocreomycetidae</taxon>
        <taxon>Hypocreales</taxon>
        <taxon>Cordycipitaceae</taxon>
        <taxon>Niveomyces</taxon>
    </lineage>
</organism>
<feature type="domain" description="NAD-dependent epimerase/dehydratase" evidence="3">
    <location>
        <begin position="8"/>
        <end position="259"/>
    </location>
</feature>
<reference evidence="4 5" key="1">
    <citation type="journal article" date="2016" name="Genome Biol. Evol.">
        <title>Divergent and convergent evolution of fungal pathogenicity.</title>
        <authorList>
            <person name="Shang Y."/>
            <person name="Xiao G."/>
            <person name="Zheng P."/>
            <person name="Cen K."/>
            <person name="Zhan S."/>
            <person name="Wang C."/>
        </authorList>
    </citation>
    <scope>NUCLEOTIDE SEQUENCE [LARGE SCALE GENOMIC DNA]</scope>
    <source>
        <strain evidence="4 5">RCEF 264</strain>
    </source>
</reference>
<dbReference type="CDD" id="cd05227">
    <property type="entry name" value="AR_SDR_e"/>
    <property type="match status" value="1"/>
</dbReference>
<dbReference type="SUPFAM" id="SSF51735">
    <property type="entry name" value="NAD(P)-binding Rossmann-fold domains"/>
    <property type="match status" value="1"/>
</dbReference>
<dbReference type="PANTHER" id="PTHR10366">
    <property type="entry name" value="NAD DEPENDENT EPIMERASE/DEHYDRATASE"/>
    <property type="match status" value="1"/>
</dbReference>
<dbReference type="Gene3D" id="3.40.50.720">
    <property type="entry name" value="NAD(P)-binding Rossmann-like Domain"/>
    <property type="match status" value="1"/>
</dbReference>
<dbReference type="EMBL" id="AZHD01000005">
    <property type="protein sequence ID" value="OAA63758.1"/>
    <property type="molecule type" value="Genomic_DNA"/>
</dbReference>
<sequence>MPSSIQYVLVTGATGFIGAHVVDCLLANGLRVRGATRSLAKGEAMLRTRAQYKDNLDFVQIRDFENPGVFSNAVEGVDAVIHVASPFTYDTKDNEKELIIPAINGVQSILEASAAAGTISRVVITSSFASVLDVDRKAPPYFTYTGDDWNPLSYEKAADPATNAVIAYRGSKKFAELAAWKYVEEYKPSFDIVTLCPPMTFGPVAHPIAKAEDLNESNATLWRVASGVRPLPVARVPFWIDVRDLAKAHVEAVLRPEVGGRRYIPASPERFSYGLVANIVATNFDWAKATVVAEEQDIDESHGVDGKTAAEELDLQYTAFQDTVVDLVRQAKEIQTAKLV</sequence>
<comment type="similarity">
    <text evidence="2">Belongs to the NAD(P)-dependent epimerase/dehydratase family. Dihydroflavonol-4-reductase subfamily.</text>
</comment>
<keyword evidence="5" id="KW-1185">Reference proteome</keyword>
<dbReference type="GO" id="GO:0016616">
    <property type="term" value="F:oxidoreductase activity, acting on the CH-OH group of donors, NAD or NADP as acceptor"/>
    <property type="evidence" value="ECO:0007669"/>
    <property type="project" value="TreeGrafter"/>
</dbReference>
<dbReference type="InterPro" id="IPR050425">
    <property type="entry name" value="NAD(P)_dehydrat-like"/>
</dbReference>
<dbReference type="Proteomes" id="UP000076874">
    <property type="component" value="Unassembled WGS sequence"/>
</dbReference>
<evidence type="ECO:0000256" key="1">
    <source>
        <dbReference type="ARBA" id="ARBA00023002"/>
    </source>
</evidence>
<dbReference type="PANTHER" id="PTHR10366:SF579">
    <property type="entry name" value="3-BETA HYDROXYSTEROID DEHYDROGENASE_ISOMERASE FAMILY PROTEIN (AFU_ORTHOLOGUE AFUA_3G02250)"/>
    <property type="match status" value="1"/>
</dbReference>
<dbReference type="OrthoDB" id="2735536at2759"/>
<dbReference type="AlphaFoldDB" id="A0A167WGF3"/>
<name>A0A167WGF3_9HYPO</name>
<accession>A0A167WGF3</accession>
<protein>
    <submittedName>
        <fullName evidence="4">NAD dependent epimerase/dehydratase</fullName>
    </submittedName>
</protein>
<dbReference type="InterPro" id="IPR001509">
    <property type="entry name" value="Epimerase_deHydtase"/>
</dbReference>